<evidence type="ECO:0000313" key="3">
    <source>
        <dbReference type="EMBL" id="GAA4699937.1"/>
    </source>
</evidence>
<name>A0ABP8X664_9ACTN</name>
<organism evidence="3 4">
    <name type="scientific">Nocardioides conyzicola</name>
    <dbReference type="NCBI Taxonomy" id="1651781"/>
    <lineage>
        <taxon>Bacteria</taxon>
        <taxon>Bacillati</taxon>
        <taxon>Actinomycetota</taxon>
        <taxon>Actinomycetes</taxon>
        <taxon>Propionibacteriales</taxon>
        <taxon>Nocardioidaceae</taxon>
        <taxon>Nocardioides</taxon>
    </lineage>
</organism>
<evidence type="ECO:0000313" key="4">
    <source>
        <dbReference type="Proteomes" id="UP001499974"/>
    </source>
</evidence>
<dbReference type="RefSeq" id="WP_345520669.1">
    <property type="nucleotide sequence ID" value="NZ_BAABKM010000002.1"/>
</dbReference>
<dbReference type="EMBL" id="BAABKM010000002">
    <property type="protein sequence ID" value="GAA4699937.1"/>
    <property type="molecule type" value="Genomic_DNA"/>
</dbReference>
<proteinExistence type="predicted"/>
<comment type="caution">
    <text evidence="3">The sequence shown here is derived from an EMBL/GenBank/DDBJ whole genome shotgun (WGS) entry which is preliminary data.</text>
</comment>
<accession>A0ABP8X664</accession>
<evidence type="ECO:0000259" key="2">
    <source>
        <dbReference type="Pfam" id="PF08401"/>
    </source>
</evidence>
<dbReference type="Pfam" id="PF08401">
    <property type="entry name" value="ArdcN"/>
    <property type="match status" value="1"/>
</dbReference>
<sequence>MNTSTRAHASREAKLEALQQQLTDSVAALVTSEDWTRALTFAAQFRSRSFNNTMLIYAQHYAAHQAGRVPEPSPTYVAGFHQWLSLGRHVEKGQHGYGILAPLTARFASRTPSDPSSWHRLARGEKPASGESVKSKLVGLKPIHVWDVSQTAGAPLPDRPRPHVLQGQAPAGLWDGLADQITAHGFELRLVSTADAIGGANGLTDFLTHEVSIRMDMDDAAQVKTLAHELGHLLLHEPRESGRTPEVTDEVVADATLHRGIAEVEAESVALMVGAAHGLDTSAYTVPYVSTWASSVPGRTPVEVVASTAERVRNAAIGILEKLDTPKVGDGDPPGLDRDAPTRWSRTAPVATGTQRDQAAITL</sequence>
<gene>
    <name evidence="3" type="ORF">GCM10023349_15510</name>
</gene>
<feature type="region of interest" description="Disordered" evidence="1">
    <location>
        <begin position="324"/>
        <end position="343"/>
    </location>
</feature>
<feature type="domain" description="N-terminal" evidence="2">
    <location>
        <begin position="20"/>
        <end position="104"/>
    </location>
</feature>
<evidence type="ECO:0000256" key="1">
    <source>
        <dbReference type="SAM" id="MobiDB-lite"/>
    </source>
</evidence>
<dbReference type="InterPro" id="IPR013610">
    <property type="entry name" value="ArdC_N"/>
</dbReference>
<reference evidence="4" key="1">
    <citation type="journal article" date="2019" name="Int. J. Syst. Evol. Microbiol.">
        <title>The Global Catalogue of Microorganisms (GCM) 10K type strain sequencing project: providing services to taxonomists for standard genome sequencing and annotation.</title>
        <authorList>
            <consortium name="The Broad Institute Genomics Platform"/>
            <consortium name="The Broad Institute Genome Sequencing Center for Infectious Disease"/>
            <person name="Wu L."/>
            <person name="Ma J."/>
        </authorList>
    </citation>
    <scope>NUCLEOTIDE SEQUENCE [LARGE SCALE GENOMIC DNA]</scope>
    <source>
        <strain evidence="4">JCM 18531</strain>
    </source>
</reference>
<dbReference type="Proteomes" id="UP001499974">
    <property type="component" value="Unassembled WGS sequence"/>
</dbReference>
<protein>
    <recommendedName>
        <fullName evidence="2">N-terminal domain-containing protein</fullName>
    </recommendedName>
</protein>
<feature type="compositionally biased region" description="Basic and acidic residues" evidence="1">
    <location>
        <begin position="324"/>
        <end position="341"/>
    </location>
</feature>
<keyword evidence="4" id="KW-1185">Reference proteome</keyword>